<sequence length="139" mass="15794">MIKRVGTTYIPVKDPETASNWYQETVGAVENFRNEDKAIMDFADQSFFLVKAKPAERMGFKDIHGNLHFAMTFEVDGYQELSALHTFLKGKGVEVGEIEDRGHAGNNFVFYDLDGNPFDVWSELSPKFKERNQIGSSSF</sequence>
<dbReference type="EMBL" id="JAFBED010000003">
    <property type="protein sequence ID" value="MBM7619725.1"/>
    <property type="molecule type" value="Genomic_DNA"/>
</dbReference>
<protein>
    <submittedName>
        <fullName evidence="2">Catechol-2,3-dioxygenase</fullName>
    </submittedName>
</protein>
<evidence type="ECO:0000313" key="3">
    <source>
        <dbReference type="Proteomes" id="UP000737402"/>
    </source>
</evidence>
<evidence type="ECO:0000259" key="1">
    <source>
        <dbReference type="PROSITE" id="PS51819"/>
    </source>
</evidence>
<dbReference type="InterPro" id="IPR004360">
    <property type="entry name" value="Glyas_Fos-R_dOase_dom"/>
</dbReference>
<dbReference type="CDD" id="cd06587">
    <property type="entry name" value="VOC"/>
    <property type="match status" value="1"/>
</dbReference>
<dbReference type="InterPro" id="IPR037523">
    <property type="entry name" value="VOC_core"/>
</dbReference>
<dbReference type="SUPFAM" id="SSF54593">
    <property type="entry name" value="Glyoxalase/Bleomycin resistance protein/Dihydroxybiphenyl dioxygenase"/>
    <property type="match status" value="1"/>
</dbReference>
<organism evidence="2 3">
    <name type="scientific">Sutcliffiella tianshenii</name>
    <dbReference type="NCBI Taxonomy" id="1463404"/>
    <lineage>
        <taxon>Bacteria</taxon>
        <taxon>Bacillati</taxon>
        <taxon>Bacillota</taxon>
        <taxon>Bacilli</taxon>
        <taxon>Bacillales</taxon>
        <taxon>Bacillaceae</taxon>
        <taxon>Sutcliffiella</taxon>
    </lineage>
</organism>
<name>A0ABS2NYK5_9BACI</name>
<dbReference type="RefSeq" id="WP_204414934.1">
    <property type="nucleotide sequence ID" value="NZ_JAFBED010000003.1"/>
</dbReference>
<keyword evidence="3" id="KW-1185">Reference proteome</keyword>
<dbReference type="Gene3D" id="3.10.180.10">
    <property type="entry name" value="2,3-Dihydroxybiphenyl 1,2-Dioxygenase, domain 1"/>
    <property type="match status" value="1"/>
</dbReference>
<comment type="caution">
    <text evidence="2">The sequence shown here is derived from an EMBL/GenBank/DDBJ whole genome shotgun (WGS) entry which is preliminary data.</text>
</comment>
<evidence type="ECO:0000313" key="2">
    <source>
        <dbReference type="EMBL" id="MBM7619725.1"/>
    </source>
</evidence>
<feature type="domain" description="VOC" evidence="1">
    <location>
        <begin position="4"/>
        <end position="123"/>
    </location>
</feature>
<accession>A0ABS2NYK5</accession>
<dbReference type="Pfam" id="PF00903">
    <property type="entry name" value="Glyoxalase"/>
    <property type="match status" value="1"/>
</dbReference>
<dbReference type="Proteomes" id="UP000737402">
    <property type="component" value="Unassembled WGS sequence"/>
</dbReference>
<reference evidence="2 3" key="1">
    <citation type="submission" date="2021-01" db="EMBL/GenBank/DDBJ databases">
        <title>Genomic Encyclopedia of Type Strains, Phase IV (KMG-IV): sequencing the most valuable type-strain genomes for metagenomic binning, comparative biology and taxonomic classification.</title>
        <authorList>
            <person name="Goeker M."/>
        </authorList>
    </citation>
    <scope>NUCLEOTIDE SEQUENCE [LARGE SCALE GENOMIC DNA]</scope>
    <source>
        <strain evidence="2 3">DSM 25879</strain>
    </source>
</reference>
<proteinExistence type="predicted"/>
<dbReference type="InterPro" id="IPR029068">
    <property type="entry name" value="Glyas_Bleomycin-R_OHBP_Dase"/>
</dbReference>
<gene>
    <name evidence="2" type="ORF">JOC95_001577</name>
</gene>
<dbReference type="PROSITE" id="PS51819">
    <property type="entry name" value="VOC"/>
    <property type="match status" value="1"/>
</dbReference>